<keyword evidence="3 7" id="KW-0812">Transmembrane</keyword>
<keyword evidence="5 7" id="KW-0472">Membrane</keyword>
<dbReference type="PROSITE" id="PS50850">
    <property type="entry name" value="MFS"/>
    <property type="match status" value="1"/>
</dbReference>
<evidence type="ECO:0000256" key="4">
    <source>
        <dbReference type="ARBA" id="ARBA00022989"/>
    </source>
</evidence>
<comment type="subcellular location">
    <subcellularLocation>
        <location evidence="1">Cell membrane</location>
        <topology evidence="1">Multi-pass membrane protein</topology>
    </subcellularLocation>
</comment>
<protein>
    <submittedName>
        <fullName evidence="9">MFS transporter</fullName>
    </submittedName>
</protein>
<feature type="transmembrane region" description="Helical" evidence="7">
    <location>
        <begin position="365"/>
        <end position="388"/>
    </location>
</feature>
<dbReference type="GO" id="GO:0022857">
    <property type="term" value="F:transmembrane transporter activity"/>
    <property type="evidence" value="ECO:0007669"/>
    <property type="project" value="InterPro"/>
</dbReference>
<feature type="region of interest" description="Disordered" evidence="6">
    <location>
        <begin position="1"/>
        <end position="26"/>
    </location>
</feature>
<accession>A0AAU7JUE9</accession>
<evidence type="ECO:0000256" key="3">
    <source>
        <dbReference type="ARBA" id="ARBA00022692"/>
    </source>
</evidence>
<organism evidence="9">
    <name type="scientific">Pedococcus sp. KACC 23699</name>
    <dbReference type="NCBI Taxonomy" id="3149228"/>
    <lineage>
        <taxon>Bacteria</taxon>
        <taxon>Bacillati</taxon>
        <taxon>Actinomycetota</taxon>
        <taxon>Actinomycetes</taxon>
        <taxon>Micrococcales</taxon>
        <taxon>Intrasporangiaceae</taxon>
        <taxon>Pedococcus</taxon>
    </lineage>
</organism>
<feature type="transmembrane region" description="Helical" evidence="7">
    <location>
        <begin position="235"/>
        <end position="256"/>
    </location>
</feature>
<feature type="transmembrane region" description="Helical" evidence="7">
    <location>
        <begin position="324"/>
        <end position="344"/>
    </location>
</feature>
<feature type="transmembrane region" description="Helical" evidence="7">
    <location>
        <begin position="394"/>
        <end position="413"/>
    </location>
</feature>
<dbReference type="InterPro" id="IPR036259">
    <property type="entry name" value="MFS_trans_sf"/>
</dbReference>
<proteinExistence type="predicted"/>
<feature type="transmembrane region" description="Helical" evidence="7">
    <location>
        <begin position="104"/>
        <end position="127"/>
    </location>
</feature>
<dbReference type="AlphaFoldDB" id="A0AAU7JUE9"/>
<feature type="transmembrane region" description="Helical" evidence="7">
    <location>
        <begin position="133"/>
        <end position="154"/>
    </location>
</feature>
<evidence type="ECO:0000256" key="6">
    <source>
        <dbReference type="SAM" id="MobiDB-lite"/>
    </source>
</evidence>
<dbReference type="Gene3D" id="1.20.1250.20">
    <property type="entry name" value="MFS general substrate transporter like domains"/>
    <property type="match status" value="2"/>
</dbReference>
<dbReference type="CDD" id="cd17324">
    <property type="entry name" value="MFS_NepI_like"/>
    <property type="match status" value="1"/>
</dbReference>
<gene>
    <name evidence="9" type="ORF">ABEG17_00735</name>
</gene>
<evidence type="ECO:0000256" key="1">
    <source>
        <dbReference type="ARBA" id="ARBA00004651"/>
    </source>
</evidence>
<dbReference type="PANTHER" id="PTHR43124">
    <property type="entry name" value="PURINE EFFLUX PUMP PBUE"/>
    <property type="match status" value="1"/>
</dbReference>
<dbReference type="InterPro" id="IPR011701">
    <property type="entry name" value="MFS"/>
</dbReference>
<feature type="transmembrane region" description="Helical" evidence="7">
    <location>
        <begin position="161"/>
        <end position="180"/>
    </location>
</feature>
<feature type="transmembrane region" description="Helical" evidence="7">
    <location>
        <begin position="297"/>
        <end position="318"/>
    </location>
</feature>
<sequence>MIESAPPAPAGASTAPLETTSAPASMEPVVRSRHTNLALLALAIGGFAIGTTEFVTMGLLPEVAKGVGISIPTAGHVVSAYAAGVVVGAPVLATLGSKMPRKRLLLWLMGGFAIANGLSALASSYGLLMGARFLSGLPHGAYFGVGSLVAASLVPAHRRTWAVSMMITGLTVANIVGVPLTTRLGQDYGWQWPYAAVAVLAAVTVLAVWRWVPYCPPDGGATMRSEFTALRRPQVWFALAVGTVGFGGMFATFSYISPTMTELGGFSSGTIPWILAVYGVGMTVGAMLSGPVSRMGLLRGICVVMGTIAVMLALFGPAVAESKWLAIVAVFMLGLLPSALVPMLQTRLMDVAHEGQSLAAALNHSTLNLANALGAWLGSIVLSAGLGYEWPSRLGAILAVLGVFIALASGLTARRTNRRVTGRGPLVGG</sequence>
<feature type="transmembrane region" description="Helical" evidence="7">
    <location>
        <begin position="80"/>
        <end position="97"/>
    </location>
</feature>
<name>A0AAU7JUE9_9MICO</name>
<evidence type="ECO:0000256" key="2">
    <source>
        <dbReference type="ARBA" id="ARBA00022475"/>
    </source>
</evidence>
<feature type="transmembrane region" description="Helical" evidence="7">
    <location>
        <begin position="271"/>
        <end position="290"/>
    </location>
</feature>
<evidence type="ECO:0000256" key="5">
    <source>
        <dbReference type="ARBA" id="ARBA00023136"/>
    </source>
</evidence>
<dbReference type="EMBL" id="CP157483">
    <property type="protein sequence ID" value="XBO43887.1"/>
    <property type="molecule type" value="Genomic_DNA"/>
</dbReference>
<evidence type="ECO:0000256" key="7">
    <source>
        <dbReference type="SAM" id="Phobius"/>
    </source>
</evidence>
<dbReference type="GO" id="GO:0005886">
    <property type="term" value="C:plasma membrane"/>
    <property type="evidence" value="ECO:0007669"/>
    <property type="project" value="UniProtKB-SubCell"/>
</dbReference>
<dbReference type="InterPro" id="IPR050189">
    <property type="entry name" value="MFS_Efflux_Transporters"/>
</dbReference>
<dbReference type="PANTHER" id="PTHR43124:SF3">
    <property type="entry name" value="CHLORAMPHENICOL EFFLUX PUMP RV0191"/>
    <property type="match status" value="1"/>
</dbReference>
<dbReference type="SUPFAM" id="SSF103473">
    <property type="entry name" value="MFS general substrate transporter"/>
    <property type="match status" value="1"/>
</dbReference>
<keyword evidence="2" id="KW-1003">Cell membrane</keyword>
<evidence type="ECO:0000313" key="9">
    <source>
        <dbReference type="EMBL" id="XBO43887.1"/>
    </source>
</evidence>
<feature type="transmembrane region" description="Helical" evidence="7">
    <location>
        <begin position="37"/>
        <end position="60"/>
    </location>
</feature>
<reference evidence="9" key="1">
    <citation type="submission" date="2024-05" db="EMBL/GenBank/DDBJ databases">
        <authorList>
            <person name="Kim S."/>
            <person name="Heo J."/>
            <person name="Choi H."/>
            <person name="Choi Y."/>
            <person name="Kwon S.-W."/>
            <person name="Kim Y."/>
        </authorList>
    </citation>
    <scope>NUCLEOTIDE SEQUENCE</scope>
    <source>
        <strain evidence="9">KACC 23699</strain>
    </source>
</reference>
<dbReference type="RefSeq" id="WP_406831337.1">
    <property type="nucleotide sequence ID" value="NZ_CP157483.1"/>
</dbReference>
<feature type="domain" description="Major facilitator superfamily (MFS) profile" evidence="8">
    <location>
        <begin position="38"/>
        <end position="417"/>
    </location>
</feature>
<evidence type="ECO:0000259" key="8">
    <source>
        <dbReference type="PROSITE" id="PS50850"/>
    </source>
</evidence>
<feature type="transmembrane region" description="Helical" evidence="7">
    <location>
        <begin position="192"/>
        <end position="214"/>
    </location>
</feature>
<keyword evidence="4 7" id="KW-1133">Transmembrane helix</keyword>
<dbReference type="InterPro" id="IPR020846">
    <property type="entry name" value="MFS_dom"/>
</dbReference>
<dbReference type="Pfam" id="PF07690">
    <property type="entry name" value="MFS_1"/>
    <property type="match status" value="1"/>
</dbReference>